<comment type="caution">
    <text evidence="1">The sequence shown here is derived from an EMBL/GenBank/DDBJ whole genome shotgun (WGS) entry which is preliminary data.</text>
</comment>
<name>A0AAD4XJ67_9MAGN</name>
<dbReference type="EMBL" id="JAJJMB010008951">
    <property type="protein sequence ID" value="KAI3918951.1"/>
    <property type="molecule type" value="Genomic_DNA"/>
</dbReference>
<dbReference type="Proteomes" id="UP001202328">
    <property type="component" value="Unassembled WGS sequence"/>
</dbReference>
<accession>A0AAD4XJ67</accession>
<gene>
    <name evidence="1" type="ORF">MKW98_017399</name>
</gene>
<reference evidence="1" key="1">
    <citation type="submission" date="2022-04" db="EMBL/GenBank/DDBJ databases">
        <title>A functionally conserved STORR gene fusion in Papaver species that diverged 16.8 million years ago.</title>
        <authorList>
            <person name="Catania T."/>
        </authorList>
    </citation>
    <scope>NUCLEOTIDE SEQUENCE</scope>
    <source>
        <strain evidence="1">S-188037</strain>
    </source>
</reference>
<sequence>MSRKLQPPSLLSLAIESGIRNISRIPDLSSLPDHVVFDLFQGTMREGKLNDKILKVFIATDNKEVLTYIQRLGIKRVVLPVLPTRCSGKFEF</sequence>
<keyword evidence="2" id="KW-1185">Reference proteome</keyword>
<organism evidence="1 2">
    <name type="scientific">Papaver atlanticum</name>
    <dbReference type="NCBI Taxonomy" id="357466"/>
    <lineage>
        <taxon>Eukaryota</taxon>
        <taxon>Viridiplantae</taxon>
        <taxon>Streptophyta</taxon>
        <taxon>Embryophyta</taxon>
        <taxon>Tracheophyta</taxon>
        <taxon>Spermatophyta</taxon>
        <taxon>Magnoliopsida</taxon>
        <taxon>Ranunculales</taxon>
        <taxon>Papaveraceae</taxon>
        <taxon>Papaveroideae</taxon>
        <taxon>Papaver</taxon>
    </lineage>
</organism>
<evidence type="ECO:0000313" key="2">
    <source>
        <dbReference type="Proteomes" id="UP001202328"/>
    </source>
</evidence>
<protein>
    <submittedName>
        <fullName evidence="1">Uncharacterized protein</fullName>
    </submittedName>
</protein>
<proteinExistence type="predicted"/>
<dbReference type="AlphaFoldDB" id="A0AAD4XJ67"/>
<evidence type="ECO:0000313" key="1">
    <source>
        <dbReference type="EMBL" id="KAI3918951.1"/>
    </source>
</evidence>